<accession>A0A835UWB1</accession>
<dbReference type="PANTHER" id="PTHR34105">
    <property type="entry name" value="PROLINE-, GLUTAMIC ACID- AND LEUCINE-RICH PROTEIN 1"/>
    <property type="match status" value="1"/>
</dbReference>
<dbReference type="Proteomes" id="UP000636800">
    <property type="component" value="Chromosome 6"/>
</dbReference>
<evidence type="ECO:0000313" key="6">
    <source>
        <dbReference type="EMBL" id="KAG0476228.1"/>
    </source>
</evidence>
<evidence type="ECO:0000313" key="7">
    <source>
        <dbReference type="Proteomes" id="UP000636800"/>
    </source>
</evidence>
<dbReference type="PANTHER" id="PTHR34105:SF1">
    <property type="entry name" value="PROLINE-, GLUTAMIC ACID- AND LEUCINE-RICH PROTEIN 1"/>
    <property type="match status" value="1"/>
</dbReference>
<feature type="compositionally biased region" description="Basic and acidic residues" evidence="4">
    <location>
        <begin position="752"/>
        <end position="763"/>
    </location>
</feature>
<keyword evidence="3" id="KW-0539">Nucleus</keyword>
<evidence type="ECO:0000256" key="1">
    <source>
        <dbReference type="ARBA" id="ARBA00004123"/>
    </source>
</evidence>
<evidence type="ECO:0000256" key="3">
    <source>
        <dbReference type="ARBA" id="ARBA00023242"/>
    </source>
</evidence>
<comment type="similarity">
    <text evidence="2">Belongs to the RIX1/PELP1 family.</text>
</comment>
<comment type="subcellular location">
    <subcellularLocation>
        <location evidence="1">Nucleus</location>
    </subcellularLocation>
</comment>
<protein>
    <recommendedName>
        <fullName evidence="5">Pre-rRNA-processing protein RIX1 N-terminal domain-containing protein</fullName>
    </recommendedName>
</protein>
<name>A0A835UWB1_VANPL</name>
<reference evidence="6 7" key="1">
    <citation type="journal article" date="2020" name="Nat. Food">
        <title>A phased Vanilla planifolia genome enables genetic improvement of flavour and production.</title>
        <authorList>
            <person name="Hasing T."/>
            <person name="Tang H."/>
            <person name="Brym M."/>
            <person name="Khazi F."/>
            <person name="Huang T."/>
            <person name="Chambers A.H."/>
        </authorList>
    </citation>
    <scope>NUCLEOTIDE SEQUENCE [LARGE SCALE GENOMIC DNA]</scope>
    <source>
        <tissue evidence="6">Leaf</tissue>
    </source>
</reference>
<dbReference type="InterPro" id="IPR012583">
    <property type="entry name" value="RIX1_N"/>
</dbReference>
<proteinExistence type="inferred from homology"/>
<evidence type="ECO:0000256" key="4">
    <source>
        <dbReference type="SAM" id="MobiDB-lite"/>
    </source>
</evidence>
<feature type="region of interest" description="Disordered" evidence="4">
    <location>
        <begin position="752"/>
        <end position="869"/>
    </location>
</feature>
<dbReference type="OrthoDB" id="187139at2759"/>
<comment type="caution">
    <text evidence="6">The sequence shown here is derived from an EMBL/GenBank/DDBJ whole genome shotgun (WGS) entry which is preliminary data.</text>
</comment>
<feature type="compositionally biased region" description="Basic and acidic residues" evidence="4">
    <location>
        <begin position="769"/>
        <end position="784"/>
    </location>
</feature>
<keyword evidence="7" id="KW-1185">Reference proteome</keyword>
<organism evidence="6 7">
    <name type="scientific">Vanilla planifolia</name>
    <name type="common">Vanilla</name>
    <dbReference type="NCBI Taxonomy" id="51239"/>
    <lineage>
        <taxon>Eukaryota</taxon>
        <taxon>Viridiplantae</taxon>
        <taxon>Streptophyta</taxon>
        <taxon>Embryophyta</taxon>
        <taxon>Tracheophyta</taxon>
        <taxon>Spermatophyta</taxon>
        <taxon>Magnoliopsida</taxon>
        <taxon>Liliopsida</taxon>
        <taxon>Asparagales</taxon>
        <taxon>Orchidaceae</taxon>
        <taxon>Vanilloideae</taxon>
        <taxon>Vanilleae</taxon>
        <taxon>Vanilla</taxon>
    </lineage>
</organism>
<dbReference type="GO" id="GO:0006364">
    <property type="term" value="P:rRNA processing"/>
    <property type="evidence" value="ECO:0007669"/>
    <property type="project" value="TreeGrafter"/>
</dbReference>
<evidence type="ECO:0000256" key="2">
    <source>
        <dbReference type="ARBA" id="ARBA00010511"/>
    </source>
</evidence>
<feature type="domain" description="Pre-rRNA-processing protein RIX1 N-terminal" evidence="5">
    <location>
        <begin position="23"/>
        <end position="225"/>
    </location>
</feature>
<feature type="compositionally biased region" description="Acidic residues" evidence="4">
    <location>
        <begin position="852"/>
        <end position="869"/>
    </location>
</feature>
<gene>
    <name evidence="6" type="ORF">HPP92_013069</name>
</gene>
<feature type="region of interest" description="Disordered" evidence="4">
    <location>
        <begin position="485"/>
        <end position="508"/>
    </location>
</feature>
<feature type="compositionally biased region" description="Basic and acidic residues" evidence="4">
    <location>
        <begin position="823"/>
        <end position="833"/>
    </location>
</feature>
<dbReference type="GO" id="GO:0005634">
    <property type="term" value="C:nucleus"/>
    <property type="evidence" value="ECO:0007669"/>
    <property type="project" value="UniProtKB-SubCell"/>
</dbReference>
<evidence type="ECO:0000259" key="5">
    <source>
        <dbReference type="Pfam" id="PF08167"/>
    </source>
</evidence>
<feature type="compositionally biased region" description="Polar residues" evidence="4">
    <location>
        <begin position="786"/>
        <end position="814"/>
    </location>
</feature>
<dbReference type="SUPFAM" id="SSF48371">
    <property type="entry name" value="ARM repeat"/>
    <property type="match status" value="1"/>
</dbReference>
<dbReference type="AlphaFoldDB" id="A0A835UWB1"/>
<sequence>MGSSSELFSGMNDYRLKSRILRSVVRDRLPDDKRTFPSSTELASVLSIVRKQGLLSELCLDNAESKLSETWAAAVDGWVDRVLSLASSSSPDKCWAGVCLLGVTCEECCADRFQSSYCLWFQKLQEIIQQTSSSHFVKVACCASLADLFTRLAGFSNLKKIGTSFAGKLIQPVIKLLNEDGGEAIWDGVTNLLITLVSFFPSSIQRQYENVEAVLTSKIMAAECNLTTCKKLAYCLAMLPNAKGDEDSWFLIMQKLIIAINSILTDAFQGLEEEKKRVEILKMIVPAGKDPPLLGGQALLGDASELTTRRMRELLVPRVTALMHSCCIMLTNPYPLQVSIPVHSLMATVGRVLQMDGSLHGSSFPFTTSLHQELLCAELPDLHLESLNLLIALCKGLRSQLLPHGIYVARLLSEYFRQARLSALRIKVYDVVRMLLISMGVGMVPYMAQELLKNVFSDLADYTGNGTMFSTNHLVMVSCQTSQQNNPRKRKCAPVSDQGKPNGVDPSIKPLSYTTQSPLAVKIAALKALEALLTVGGSFRSENWRHDVDFLVFTVAKNACDAGWANEDKFPILSGESSHVNFQLTALEVLLSSLISPTLNRPPYLSQGLDLFRRGRQETGTKIAAFCSHALLVLEVLIHPRTLPMVDQSPSKSSSSDRIGQRFAETHFNDGLNQNLPSFSRSDRELLDGVDEEFRAILSKINEERVSSDCGNSSKMQKEATQKPNCPDFIADERLDANSEVIHDVLEREKASSHALDVEMAEHCDDDTVDRGEAGRFKLDDKMDSGQGTSAFSDKDTLPQNIQSPVGISATPSNHGGDAPDLSADRSKEDDASMRSNFISRKNAILSYDSDASSEDSLPDIVDGDPDTD</sequence>
<dbReference type="InterPro" id="IPR016024">
    <property type="entry name" value="ARM-type_fold"/>
</dbReference>
<dbReference type="Pfam" id="PF08167">
    <property type="entry name" value="RIX1"/>
    <property type="match status" value="1"/>
</dbReference>
<dbReference type="EMBL" id="JADCNL010000006">
    <property type="protein sequence ID" value="KAG0476228.1"/>
    <property type="molecule type" value="Genomic_DNA"/>
</dbReference>